<dbReference type="SUPFAM" id="SSF57845">
    <property type="entry name" value="B-box zinc-binding domain"/>
    <property type="match status" value="1"/>
</dbReference>
<evidence type="ECO:0000256" key="4">
    <source>
        <dbReference type="PROSITE-ProRule" id="PRU00175"/>
    </source>
</evidence>
<dbReference type="Proteomes" id="UP000267029">
    <property type="component" value="Unassembled WGS sequence"/>
</dbReference>
<dbReference type="PROSITE" id="PS00518">
    <property type="entry name" value="ZF_RING_1"/>
    <property type="match status" value="1"/>
</dbReference>
<dbReference type="InterPro" id="IPR013083">
    <property type="entry name" value="Znf_RING/FYVE/PHD"/>
</dbReference>
<evidence type="ECO:0000313" key="6">
    <source>
        <dbReference type="EMBL" id="VDD74295.1"/>
    </source>
</evidence>
<dbReference type="WBParaSite" id="MCOS_0000029701-mRNA-1">
    <property type="protein sequence ID" value="MCOS_0000029701-mRNA-1"/>
    <property type="gene ID" value="MCOS_0000029701"/>
</dbReference>
<name>A0A0R3U1P1_MESCO</name>
<evidence type="ECO:0000256" key="2">
    <source>
        <dbReference type="ARBA" id="ARBA00022771"/>
    </source>
</evidence>
<dbReference type="AlphaFoldDB" id="A0A0R3U1P1"/>
<dbReference type="Gene3D" id="3.30.160.60">
    <property type="entry name" value="Classic Zinc Finger"/>
    <property type="match status" value="1"/>
</dbReference>
<evidence type="ECO:0000313" key="7">
    <source>
        <dbReference type="Proteomes" id="UP000267029"/>
    </source>
</evidence>
<dbReference type="PANTHER" id="PTHR25464">
    <property type="entry name" value="TRIPARTITE MOTIF-CONTAINING PROTEIN 2-LIKE PROTEIN"/>
    <property type="match status" value="1"/>
</dbReference>
<dbReference type="SMART" id="SM00184">
    <property type="entry name" value="RING"/>
    <property type="match status" value="1"/>
</dbReference>
<dbReference type="PANTHER" id="PTHR25464:SF2">
    <property type="entry name" value="RING-TYPE DOMAIN-CONTAINING PROTEIN"/>
    <property type="match status" value="1"/>
</dbReference>
<keyword evidence="2 4" id="KW-0863">Zinc-finger</keyword>
<feature type="domain" description="RING-type" evidence="5">
    <location>
        <begin position="23"/>
        <end position="67"/>
    </location>
</feature>
<dbReference type="PROSITE" id="PS50089">
    <property type="entry name" value="ZF_RING_2"/>
    <property type="match status" value="1"/>
</dbReference>
<organism evidence="8">
    <name type="scientific">Mesocestoides corti</name>
    <name type="common">Flatworm</name>
    <dbReference type="NCBI Taxonomy" id="53468"/>
    <lineage>
        <taxon>Eukaryota</taxon>
        <taxon>Metazoa</taxon>
        <taxon>Spiralia</taxon>
        <taxon>Lophotrochozoa</taxon>
        <taxon>Platyhelminthes</taxon>
        <taxon>Cestoda</taxon>
        <taxon>Eucestoda</taxon>
        <taxon>Cyclophyllidea</taxon>
        <taxon>Mesocestoididae</taxon>
        <taxon>Mesocestoides</taxon>
    </lineage>
</organism>
<dbReference type="GO" id="GO:0008270">
    <property type="term" value="F:zinc ion binding"/>
    <property type="evidence" value="ECO:0007669"/>
    <property type="project" value="UniProtKB-KW"/>
</dbReference>
<reference evidence="6 7" key="2">
    <citation type="submission" date="2018-10" db="EMBL/GenBank/DDBJ databases">
        <authorList>
            <consortium name="Pathogen Informatics"/>
        </authorList>
    </citation>
    <scope>NUCLEOTIDE SEQUENCE [LARGE SCALE GENOMIC DNA]</scope>
</reference>
<evidence type="ECO:0000256" key="1">
    <source>
        <dbReference type="ARBA" id="ARBA00022723"/>
    </source>
</evidence>
<keyword evidence="3" id="KW-0862">Zinc</keyword>
<dbReference type="Gene3D" id="3.30.40.10">
    <property type="entry name" value="Zinc/RING finger domain, C3HC4 (zinc finger)"/>
    <property type="match status" value="1"/>
</dbReference>
<dbReference type="InterPro" id="IPR001841">
    <property type="entry name" value="Znf_RING"/>
</dbReference>
<dbReference type="EMBL" id="UXSR01000023">
    <property type="protein sequence ID" value="VDD74295.1"/>
    <property type="molecule type" value="Genomic_DNA"/>
</dbReference>
<dbReference type="OrthoDB" id="252722at2759"/>
<protein>
    <submittedName>
        <fullName evidence="8">RING-type domain-containing protein</fullName>
    </submittedName>
</protein>
<evidence type="ECO:0000259" key="5">
    <source>
        <dbReference type="PROSITE" id="PS50089"/>
    </source>
</evidence>
<dbReference type="STRING" id="53468.A0A0R3U1P1"/>
<gene>
    <name evidence="6" type="ORF">MCOS_LOCUS298</name>
</gene>
<dbReference type="Pfam" id="PF13639">
    <property type="entry name" value="zf-RING_2"/>
    <property type="match status" value="1"/>
</dbReference>
<sequence>MSSRLVETMMINVEDFADSFLTCGTCLSGYDSAAHSAKLLPCSHTICRTCLERILETQETMRCPICRETIMVPHGGASTFPPAFIVNQLLDLLANQRRDRVPKCRFHPNQELLFCETCDVIFCPDCRGGSTSAALSHNVISFSVAIKRCSEILLYKASLCVQELNSAQEAVTAELHRLTESSDACIAVSLFFDTRA</sequence>
<evidence type="ECO:0000313" key="8">
    <source>
        <dbReference type="WBParaSite" id="MCOS_0000029701-mRNA-1"/>
    </source>
</evidence>
<dbReference type="SUPFAM" id="SSF57850">
    <property type="entry name" value="RING/U-box"/>
    <property type="match status" value="1"/>
</dbReference>
<keyword evidence="1" id="KW-0479">Metal-binding</keyword>
<keyword evidence="7" id="KW-1185">Reference proteome</keyword>
<proteinExistence type="predicted"/>
<evidence type="ECO:0000256" key="3">
    <source>
        <dbReference type="ARBA" id="ARBA00022833"/>
    </source>
</evidence>
<reference evidence="8" key="1">
    <citation type="submission" date="2017-02" db="UniProtKB">
        <authorList>
            <consortium name="WormBaseParasite"/>
        </authorList>
    </citation>
    <scope>IDENTIFICATION</scope>
</reference>
<accession>A0A0R3U1P1</accession>
<dbReference type="InterPro" id="IPR017907">
    <property type="entry name" value="Znf_RING_CS"/>
</dbReference>